<sequence length="395" mass="43764">MYCKNVVLIFLFICVFFASEGLCEVKCIDAEGEAIIINNDTPSAKAEAIARAKWAAVEQVVGVEVKAQSIVQNMALIDDAVSKNIRGFVARYKLLQQENRKDTMWVKINACVEPVKAREAISSLALNNSIAVFIPARKPKVVKEFEEKYKTPYSKTQRSGLERKDEYDETNILSETLIGRLTEYGYTIVDVAPTNAVDAREIESAIKSGNFMTMRSLMYKFLSNILIIGSIDYTISTRKGQDIGYGISMPFNNVTVRLTYRIVTRDASGKTNILAADTADGKGMSLNVEDAVANGMKDLAAKLIPVVIDKVGQHVKGIAKKIQIKVTGVNDINTNFEIKDILQNIAWVSNVEDKGIGEFIVSYPENTVYLANSISQKGFQVVSFSPYSITVKYQK</sequence>
<organism evidence="1 2">
    <name type="scientific">Dissulfurispira thermophila</name>
    <dbReference type="NCBI Taxonomy" id="2715679"/>
    <lineage>
        <taxon>Bacteria</taxon>
        <taxon>Pseudomonadati</taxon>
        <taxon>Nitrospirota</taxon>
        <taxon>Thermodesulfovibrionia</taxon>
        <taxon>Thermodesulfovibrionales</taxon>
        <taxon>Dissulfurispiraceae</taxon>
        <taxon>Dissulfurispira</taxon>
    </lineage>
</organism>
<dbReference type="InterPro" id="IPR038180">
    <property type="entry name" value="FlgT_N_sf"/>
</dbReference>
<protein>
    <recommendedName>
        <fullName evidence="3">Flagellar assembly protein T N-terminal domain-containing protein</fullName>
    </recommendedName>
</protein>
<evidence type="ECO:0000313" key="1">
    <source>
        <dbReference type="EMBL" id="BCB96044.1"/>
    </source>
</evidence>
<dbReference type="KEGG" id="dtp:JZK55_09660"/>
<keyword evidence="2" id="KW-1185">Reference proteome</keyword>
<name>A0A7G1H039_9BACT</name>
<proteinExistence type="predicted"/>
<dbReference type="Gene3D" id="3.30.1660.40">
    <property type="entry name" value="FlgT, N-terminal domain"/>
    <property type="match status" value="1"/>
</dbReference>
<reference evidence="1 2" key="1">
    <citation type="submission" date="2020-03" db="EMBL/GenBank/DDBJ databases">
        <title>Complete genome sequences of two sulfur-disproportionating bacterial strains T55J and Mzg5.</title>
        <authorList>
            <person name="Umezawa K."/>
            <person name="Kojima H."/>
            <person name="Kato Y."/>
            <person name="Fukui M."/>
        </authorList>
    </citation>
    <scope>NUCLEOTIDE SEQUENCE [LARGE SCALE GENOMIC DNA]</scope>
    <source>
        <strain evidence="1 2">T55J</strain>
    </source>
</reference>
<evidence type="ECO:0008006" key="3">
    <source>
        <dbReference type="Google" id="ProtNLM"/>
    </source>
</evidence>
<dbReference type="EMBL" id="AP022873">
    <property type="protein sequence ID" value="BCB96044.1"/>
    <property type="molecule type" value="Genomic_DNA"/>
</dbReference>
<dbReference type="Proteomes" id="UP000516360">
    <property type="component" value="Chromosome"/>
</dbReference>
<accession>A0A7G1H039</accession>
<gene>
    <name evidence="1" type="ORF">JZK55_09660</name>
</gene>
<dbReference type="AlphaFoldDB" id="A0A7G1H039"/>
<evidence type="ECO:0000313" key="2">
    <source>
        <dbReference type="Proteomes" id="UP000516360"/>
    </source>
</evidence>